<comment type="caution">
    <text evidence="2">The sequence shown here is derived from an EMBL/GenBank/DDBJ whole genome shotgun (WGS) entry which is preliminary data.</text>
</comment>
<dbReference type="Proteomes" id="UP000664628">
    <property type="component" value="Unassembled WGS sequence"/>
</dbReference>
<protein>
    <recommendedName>
        <fullName evidence="4">SH3 domain-containing protein</fullName>
    </recommendedName>
</protein>
<dbReference type="EMBL" id="JAFMYW010000001">
    <property type="protein sequence ID" value="MBO0947855.1"/>
    <property type="molecule type" value="Genomic_DNA"/>
</dbReference>
<gene>
    <name evidence="2" type="ORF">J2I46_04630</name>
</gene>
<organism evidence="2 3">
    <name type="scientific">Fibrella forsythiae</name>
    <dbReference type="NCBI Taxonomy" id="2817061"/>
    <lineage>
        <taxon>Bacteria</taxon>
        <taxon>Pseudomonadati</taxon>
        <taxon>Bacteroidota</taxon>
        <taxon>Cytophagia</taxon>
        <taxon>Cytophagales</taxon>
        <taxon>Spirosomataceae</taxon>
        <taxon>Fibrella</taxon>
    </lineage>
</organism>
<accession>A0ABS3JCY4</accession>
<reference evidence="2 3" key="1">
    <citation type="submission" date="2021-03" db="EMBL/GenBank/DDBJ databases">
        <title>Fibrella sp. HMF5405 genome sequencing and assembly.</title>
        <authorList>
            <person name="Kang H."/>
            <person name="Kim H."/>
            <person name="Bae S."/>
            <person name="Joh K."/>
        </authorList>
    </citation>
    <scope>NUCLEOTIDE SEQUENCE [LARGE SCALE GENOMIC DNA]</scope>
    <source>
        <strain evidence="2 3">HMF5405</strain>
    </source>
</reference>
<feature type="chain" id="PRO_5045363336" description="SH3 domain-containing protein" evidence="1">
    <location>
        <begin position="37"/>
        <end position="229"/>
    </location>
</feature>
<proteinExistence type="predicted"/>
<evidence type="ECO:0000313" key="3">
    <source>
        <dbReference type="Proteomes" id="UP000664628"/>
    </source>
</evidence>
<evidence type="ECO:0000313" key="2">
    <source>
        <dbReference type="EMBL" id="MBO0947855.1"/>
    </source>
</evidence>
<dbReference type="RefSeq" id="WP_207327750.1">
    <property type="nucleotide sequence ID" value="NZ_JAFMYW010000001.1"/>
</dbReference>
<keyword evidence="3" id="KW-1185">Reference proteome</keyword>
<evidence type="ECO:0000256" key="1">
    <source>
        <dbReference type="SAM" id="SignalP"/>
    </source>
</evidence>
<feature type="signal peptide" evidence="1">
    <location>
        <begin position="1"/>
        <end position="36"/>
    </location>
</feature>
<name>A0ABS3JCY4_9BACT</name>
<sequence length="229" mass="25838">MSQMQINHPKQMARFARLLVVTGLVLLAELPVCAQAYEGNLPVDPIRATNFFEPQPAETPYQEQVRMLQKQLLSEGKLLNELSVVDPSAYTALQSRLHTYLDKLEQQNPDYGQSAVHQSVRRFLQSSEEQTKAALAKGRRRLMESNNGAGSTEELVRPENLALVAYAPLFRKADFRSRRLHIVLPGEQITPLKKVGSYYLVRCGTNKGYVHEGMVQSGQQENARISMQK</sequence>
<keyword evidence="1" id="KW-0732">Signal</keyword>
<evidence type="ECO:0008006" key="4">
    <source>
        <dbReference type="Google" id="ProtNLM"/>
    </source>
</evidence>